<organism evidence="13 14">
    <name type="scientific">Brevibacillus thermoruber</name>
    <dbReference type="NCBI Taxonomy" id="33942"/>
    <lineage>
        <taxon>Bacteria</taxon>
        <taxon>Bacillati</taxon>
        <taxon>Bacillota</taxon>
        <taxon>Bacilli</taxon>
        <taxon>Bacillales</taxon>
        <taxon>Paenibacillaceae</taxon>
        <taxon>Brevibacillus</taxon>
    </lineage>
</organism>
<keyword evidence="10 11" id="KW-0472">Membrane</keyword>
<evidence type="ECO:0000256" key="7">
    <source>
        <dbReference type="ARBA" id="ARBA00022777"/>
    </source>
</evidence>
<dbReference type="Proteomes" id="UP001151071">
    <property type="component" value="Unassembled WGS sequence"/>
</dbReference>
<protein>
    <recommendedName>
        <fullName evidence="3">histidine kinase</fullName>
        <ecNumber evidence="3">2.7.13.3</ecNumber>
    </recommendedName>
</protein>
<dbReference type="FunFam" id="3.30.565.10:FF:000006">
    <property type="entry name" value="Sensor histidine kinase WalK"/>
    <property type="match status" value="1"/>
</dbReference>
<keyword evidence="7 13" id="KW-0418">Kinase</keyword>
<keyword evidence="8" id="KW-0067">ATP-binding</keyword>
<dbReference type="Pfam" id="PF02518">
    <property type="entry name" value="HATPase_c"/>
    <property type="match status" value="1"/>
</dbReference>
<dbReference type="CDD" id="cd00075">
    <property type="entry name" value="HATPase"/>
    <property type="match status" value="1"/>
</dbReference>
<feature type="domain" description="Histidine kinase" evidence="12">
    <location>
        <begin position="202"/>
        <end position="419"/>
    </location>
</feature>
<dbReference type="InterPro" id="IPR004358">
    <property type="entry name" value="Sig_transdc_His_kin-like_C"/>
</dbReference>
<evidence type="ECO:0000256" key="2">
    <source>
        <dbReference type="ARBA" id="ARBA00004651"/>
    </source>
</evidence>
<dbReference type="SMART" id="SM00388">
    <property type="entry name" value="HisKA"/>
    <property type="match status" value="1"/>
</dbReference>
<dbReference type="EC" id="2.7.13.3" evidence="3"/>
<evidence type="ECO:0000256" key="11">
    <source>
        <dbReference type="SAM" id="Phobius"/>
    </source>
</evidence>
<keyword evidence="11" id="KW-1133">Transmembrane helix</keyword>
<evidence type="ECO:0000256" key="4">
    <source>
        <dbReference type="ARBA" id="ARBA00022553"/>
    </source>
</evidence>
<evidence type="ECO:0000256" key="8">
    <source>
        <dbReference type="ARBA" id="ARBA00022840"/>
    </source>
</evidence>
<keyword evidence="6" id="KW-0547">Nucleotide-binding</keyword>
<dbReference type="RefSeq" id="WP_035299592.1">
    <property type="nucleotide sequence ID" value="NZ_JAPYYP010000045.1"/>
</dbReference>
<evidence type="ECO:0000256" key="10">
    <source>
        <dbReference type="ARBA" id="ARBA00023136"/>
    </source>
</evidence>
<evidence type="ECO:0000256" key="9">
    <source>
        <dbReference type="ARBA" id="ARBA00023012"/>
    </source>
</evidence>
<dbReference type="Gene3D" id="1.10.287.130">
    <property type="match status" value="1"/>
</dbReference>
<dbReference type="GO" id="GO:0004721">
    <property type="term" value="F:phosphoprotein phosphatase activity"/>
    <property type="evidence" value="ECO:0007669"/>
    <property type="project" value="TreeGrafter"/>
</dbReference>
<evidence type="ECO:0000259" key="12">
    <source>
        <dbReference type="PROSITE" id="PS50109"/>
    </source>
</evidence>
<dbReference type="SUPFAM" id="SSF47384">
    <property type="entry name" value="Homodimeric domain of signal transducing histidine kinase"/>
    <property type="match status" value="1"/>
</dbReference>
<dbReference type="SUPFAM" id="SSF55874">
    <property type="entry name" value="ATPase domain of HSP90 chaperone/DNA topoisomerase II/histidine kinase"/>
    <property type="match status" value="1"/>
</dbReference>
<dbReference type="GO" id="GO:0016036">
    <property type="term" value="P:cellular response to phosphate starvation"/>
    <property type="evidence" value="ECO:0007669"/>
    <property type="project" value="TreeGrafter"/>
</dbReference>
<proteinExistence type="predicted"/>
<dbReference type="SMART" id="SM00387">
    <property type="entry name" value="HATPase_c"/>
    <property type="match status" value="1"/>
</dbReference>
<evidence type="ECO:0000313" key="13">
    <source>
        <dbReference type="EMBL" id="MDA5110815.1"/>
    </source>
</evidence>
<dbReference type="Pfam" id="PF00512">
    <property type="entry name" value="HisKA"/>
    <property type="match status" value="1"/>
</dbReference>
<sequence>MFRKTRIRLVTLNVIVFVLLLNGLGSALYVSMQYRLYAQVDAELRQIGKRLLFDPFPFFRPEKKRMLDVDRRMVFLLWDDRGELIRKEYGDSIDAEELLTFRPRGGADGIETLTVDGQTYRVYTLSIDKRVFADGRVWKVKQIQMVVNLEPEEKMLNTLLYVLGIGGVVSIVIAVFAGLFLAKRALIPIQLSWEKQQRFIADASHELRTPLSVILLHLERLFRNPDHTIEQESENIWVSIQETKRLNKLVSDLLTLARSDSNELQIMKRRVRLDELAGKAVQSFQQLAELKEIDVQADIEQPLEIWGDEERLYQLLVILLDNALKYTKEKGTIKVTCRRDSHWVTMVVADTGIGISKEDLPFIFDRFYRGDKMRSREMEGTGLGLSIAKWIVDAHGGRIRVESEEGVGSSFTVTLPARGKDAG</sequence>
<dbReference type="PROSITE" id="PS50109">
    <property type="entry name" value="HIS_KIN"/>
    <property type="match status" value="1"/>
</dbReference>
<dbReference type="GO" id="GO:0005886">
    <property type="term" value="C:plasma membrane"/>
    <property type="evidence" value="ECO:0007669"/>
    <property type="project" value="UniProtKB-SubCell"/>
</dbReference>
<keyword evidence="9" id="KW-0902">Two-component regulatory system</keyword>
<evidence type="ECO:0000256" key="5">
    <source>
        <dbReference type="ARBA" id="ARBA00022679"/>
    </source>
</evidence>
<evidence type="ECO:0000313" key="14">
    <source>
        <dbReference type="Proteomes" id="UP001151071"/>
    </source>
</evidence>
<dbReference type="PANTHER" id="PTHR45453">
    <property type="entry name" value="PHOSPHATE REGULON SENSOR PROTEIN PHOR"/>
    <property type="match status" value="1"/>
</dbReference>
<dbReference type="InterPro" id="IPR005467">
    <property type="entry name" value="His_kinase_dom"/>
</dbReference>
<evidence type="ECO:0000256" key="6">
    <source>
        <dbReference type="ARBA" id="ARBA00022741"/>
    </source>
</evidence>
<dbReference type="InterPro" id="IPR036890">
    <property type="entry name" value="HATPase_C_sf"/>
</dbReference>
<accession>A0A9X3TV59</accession>
<comment type="caution">
    <text evidence="13">The sequence shown here is derived from an EMBL/GenBank/DDBJ whole genome shotgun (WGS) entry which is preliminary data.</text>
</comment>
<dbReference type="InterPro" id="IPR003661">
    <property type="entry name" value="HisK_dim/P_dom"/>
</dbReference>
<keyword evidence="5" id="KW-0808">Transferase</keyword>
<dbReference type="AlphaFoldDB" id="A0A9X3TV59"/>
<dbReference type="CDD" id="cd00082">
    <property type="entry name" value="HisKA"/>
    <property type="match status" value="1"/>
</dbReference>
<keyword evidence="14" id="KW-1185">Reference proteome</keyword>
<dbReference type="GO" id="GO:0005524">
    <property type="term" value="F:ATP binding"/>
    <property type="evidence" value="ECO:0007669"/>
    <property type="project" value="UniProtKB-KW"/>
</dbReference>
<comment type="subcellular location">
    <subcellularLocation>
        <location evidence="2">Cell membrane</location>
        <topology evidence="2">Multi-pass membrane protein</topology>
    </subcellularLocation>
</comment>
<evidence type="ECO:0000256" key="1">
    <source>
        <dbReference type="ARBA" id="ARBA00000085"/>
    </source>
</evidence>
<dbReference type="InterPro" id="IPR036097">
    <property type="entry name" value="HisK_dim/P_sf"/>
</dbReference>
<dbReference type="EMBL" id="JAPYYP010000045">
    <property type="protein sequence ID" value="MDA5110815.1"/>
    <property type="molecule type" value="Genomic_DNA"/>
</dbReference>
<dbReference type="PANTHER" id="PTHR45453:SF1">
    <property type="entry name" value="PHOSPHATE REGULON SENSOR PROTEIN PHOR"/>
    <property type="match status" value="1"/>
</dbReference>
<dbReference type="FunFam" id="1.10.287.130:FF:000001">
    <property type="entry name" value="Two-component sensor histidine kinase"/>
    <property type="match status" value="1"/>
</dbReference>
<feature type="transmembrane region" description="Helical" evidence="11">
    <location>
        <begin position="159"/>
        <end position="182"/>
    </location>
</feature>
<reference evidence="13" key="1">
    <citation type="submission" date="2022-12" db="EMBL/GenBank/DDBJ databases">
        <title>Draft genome sequence of the thermophilic strain Brevibacillus thermoruber HT42, isolated from Los Humeros, Puebla, Mexico, with biotechnological potential.</title>
        <authorList>
            <person name="Lara Sanchez J."/>
            <person name="Solis Palacios R."/>
            <person name="Bustos Baena A.S."/>
            <person name="Ruz Baez A.E."/>
            <person name="Espinosa Luna G."/>
            <person name="Oliart Ros R.M."/>
        </authorList>
    </citation>
    <scope>NUCLEOTIDE SEQUENCE</scope>
    <source>
        <strain evidence="13">HT42</strain>
    </source>
</reference>
<comment type="catalytic activity">
    <reaction evidence="1">
        <text>ATP + protein L-histidine = ADP + protein N-phospho-L-histidine.</text>
        <dbReference type="EC" id="2.7.13.3"/>
    </reaction>
</comment>
<dbReference type="InterPro" id="IPR050351">
    <property type="entry name" value="BphY/WalK/GraS-like"/>
</dbReference>
<gene>
    <name evidence="13" type="ORF">O3V59_20965</name>
</gene>
<dbReference type="InterPro" id="IPR003594">
    <property type="entry name" value="HATPase_dom"/>
</dbReference>
<dbReference type="Gene3D" id="3.30.565.10">
    <property type="entry name" value="Histidine kinase-like ATPase, C-terminal domain"/>
    <property type="match status" value="1"/>
</dbReference>
<dbReference type="PRINTS" id="PR00344">
    <property type="entry name" value="BCTRLSENSOR"/>
</dbReference>
<feature type="transmembrane region" description="Helical" evidence="11">
    <location>
        <begin position="12"/>
        <end position="32"/>
    </location>
</feature>
<dbReference type="GO" id="GO:0000155">
    <property type="term" value="F:phosphorelay sensor kinase activity"/>
    <property type="evidence" value="ECO:0007669"/>
    <property type="project" value="InterPro"/>
</dbReference>
<keyword evidence="11" id="KW-0812">Transmembrane</keyword>
<name>A0A9X3TV59_9BACL</name>
<keyword evidence="4" id="KW-0597">Phosphoprotein</keyword>
<evidence type="ECO:0000256" key="3">
    <source>
        <dbReference type="ARBA" id="ARBA00012438"/>
    </source>
</evidence>